<dbReference type="AlphaFoldDB" id="A0A7W9CT28"/>
<dbReference type="RefSeq" id="WP_183851614.1">
    <property type="nucleotide sequence ID" value="NZ_JACHOO010000001.1"/>
</dbReference>
<organism evidence="3 4">
    <name type="scientific">Prosthecomicrobium pneumaticum</name>
    <dbReference type="NCBI Taxonomy" id="81895"/>
    <lineage>
        <taxon>Bacteria</taxon>
        <taxon>Pseudomonadati</taxon>
        <taxon>Pseudomonadota</taxon>
        <taxon>Alphaproteobacteria</taxon>
        <taxon>Hyphomicrobiales</taxon>
        <taxon>Kaistiaceae</taxon>
        <taxon>Prosthecomicrobium</taxon>
    </lineage>
</organism>
<keyword evidence="3" id="KW-0282">Flagellum</keyword>
<name>A0A7W9CT28_9HYPH</name>
<dbReference type="Proteomes" id="UP000523821">
    <property type="component" value="Unassembled WGS sequence"/>
</dbReference>
<evidence type="ECO:0000313" key="3">
    <source>
        <dbReference type="EMBL" id="MBB5751026.1"/>
    </source>
</evidence>
<dbReference type="Pfam" id="PF00460">
    <property type="entry name" value="Flg_bb_rod"/>
    <property type="match status" value="1"/>
</dbReference>
<gene>
    <name evidence="3" type="ORF">GGQ63_000069</name>
</gene>
<comment type="subcellular location">
    <subcellularLocation>
        <location evidence="1">Bacterial flagellum basal body</location>
    </subcellularLocation>
</comment>
<comment type="caution">
    <text evidence="3">The sequence shown here is derived from an EMBL/GenBank/DDBJ whole genome shotgun (WGS) entry which is preliminary data.</text>
</comment>
<evidence type="ECO:0000313" key="4">
    <source>
        <dbReference type="Proteomes" id="UP000523821"/>
    </source>
</evidence>
<dbReference type="EMBL" id="JACHOO010000001">
    <property type="protein sequence ID" value="MBB5751026.1"/>
    <property type="molecule type" value="Genomic_DNA"/>
</dbReference>
<keyword evidence="3" id="KW-0969">Cilium</keyword>
<protein>
    <submittedName>
        <fullName evidence="3">Flagellar basal-body rod protein FlgB</fullName>
    </submittedName>
</protein>
<dbReference type="NCBIfam" id="NF004653">
    <property type="entry name" value="PRK06003.1"/>
    <property type="match status" value="1"/>
</dbReference>
<keyword evidence="3" id="KW-0966">Cell projection</keyword>
<evidence type="ECO:0000256" key="1">
    <source>
        <dbReference type="ARBA" id="ARBA00004117"/>
    </source>
</evidence>
<feature type="domain" description="Flagellar basal body rod protein N-terminal" evidence="2">
    <location>
        <begin position="18"/>
        <end position="37"/>
    </location>
</feature>
<dbReference type="InterPro" id="IPR001444">
    <property type="entry name" value="Flag_bb_rod_N"/>
</dbReference>
<evidence type="ECO:0000259" key="2">
    <source>
        <dbReference type="Pfam" id="PF00460"/>
    </source>
</evidence>
<sequence>MDKILLFDLAARHADWASVRQATIAANIANANTPGYRASDVEPFTSVLDRTRLTQMRTDPRHMVAGSGSGGGVKLGADESWSVTATGNSVSLDQQMVQAGEAHRAFSLDTSIARAFHRMMLASVRSG</sequence>
<keyword evidence="4" id="KW-1185">Reference proteome</keyword>
<dbReference type="GO" id="GO:0009425">
    <property type="term" value="C:bacterial-type flagellum basal body"/>
    <property type="evidence" value="ECO:0007669"/>
    <property type="project" value="UniProtKB-SubCell"/>
</dbReference>
<reference evidence="3 4" key="1">
    <citation type="submission" date="2020-08" db="EMBL/GenBank/DDBJ databases">
        <title>Genomic Encyclopedia of Type Strains, Phase IV (KMG-IV): sequencing the most valuable type-strain genomes for metagenomic binning, comparative biology and taxonomic classification.</title>
        <authorList>
            <person name="Goeker M."/>
        </authorList>
    </citation>
    <scope>NUCLEOTIDE SEQUENCE [LARGE SCALE GENOMIC DNA]</scope>
    <source>
        <strain evidence="3 4">DSM 16268</strain>
    </source>
</reference>
<accession>A0A7W9CT28</accession>
<proteinExistence type="predicted"/>